<dbReference type="Pfam" id="PF01833">
    <property type="entry name" value="TIG"/>
    <property type="match status" value="2"/>
</dbReference>
<organism evidence="2 3">
    <name type="scientific">Dissulfuribacter thermophilus</name>
    <dbReference type="NCBI Taxonomy" id="1156395"/>
    <lineage>
        <taxon>Bacteria</taxon>
        <taxon>Pseudomonadati</taxon>
        <taxon>Thermodesulfobacteriota</taxon>
        <taxon>Dissulfuribacteria</taxon>
        <taxon>Dissulfuribacterales</taxon>
        <taxon>Dissulfuribacteraceae</taxon>
        <taxon>Dissulfuribacter</taxon>
    </lineage>
</organism>
<dbReference type="RefSeq" id="WP_067615319.1">
    <property type="nucleotide sequence ID" value="NZ_MAGO01000001.1"/>
</dbReference>
<sequence>MMENRGIAYLVIYLLWILLLGESIFVPPEASADQYIYVTTEKYVYPYPLSNPIKVLGYLRGIKPGTPVDISISLELPGGNVTYLDPRIEFHPNATLVLEKFPFVDIPISDLFTLDGTKVFKRSPTGGNDTAIGDLPAGRYTLSAKITGPGFKDTSMSYFWLVSEEILPNIANASRPIIEEVAPPFGKPGEIISVKGRNLRGDPALVDPQLIDLMNVRITVGGEEQPVTYLASNGTILKFRLLSTAITGDLVEHLILPYWAENQSIIDHSRIPKVVEVISNAFPFFIAPTISSISPLDFRSGDSIDITGKNFAPEKNLNSVLFSGVPGTILDATNTTLTVGVPPLNIGGATAIEVKVISYGVESEGYLIGYNRPQIYGFFPRKIVPGENIVVLGAGFGDSNRSISVSLGQIPLTIIDATNTRLTVKTPRGLVHGLYDLIVDIAGIKVVARQKVEIVPSW</sequence>
<feature type="domain" description="IPT/TIG" evidence="1">
    <location>
        <begin position="373"/>
        <end position="443"/>
    </location>
</feature>
<dbReference type="EMBL" id="MAGO01000001">
    <property type="protein sequence ID" value="OCC16261.1"/>
    <property type="molecule type" value="Genomic_DNA"/>
</dbReference>
<dbReference type="InterPro" id="IPR013783">
    <property type="entry name" value="Ig-like_fold"/>
</dbReference>
<comment type="caution">
    <text evidence="2">The sequence shown here is derived from an EMBL/GenBank/DDBJ whole genome shotgun (WGS) entry which is preliminary data.</text>
</comment>
<name>A0A1B9F910_9BACT</name>
<gene>
    <name evidence="2" type="ORF">DBT_0078</name>
</gene>
<reference evidence="2 3" key="1">
    <citation type="submission" date="2016-06" db="EMBL/GenBank/DDBJ databases">
        <title>Respiratory ammonification of nitrate coupled to the oxidation of elemental sulfur in deep-sea autotrophic thermophilic bacteria.</title>
        <authorList>
            <person name="Slobodkina G.B."/>
            <person name="Mardanov A.V."/>
            <person name="Ravin N.V."/>
            <person name="Frolova A.A."/>
            <person name="Viryasiv M.B."/>
            <person name="Chernyh N.A."/>
            <person name="Bonch-Osmolovskaya E.A."/>
            <person name="Slobodkin A.I."/>
        </authorList>
    </citation>
    <scope>NUCLEOTIDE SEQUENCE [LARGE SCALE GENOMIC DNA]</scope>
    <source>
        <strain evidence="2 3">S69</strain>
    </source>
</reference>
<evidence type="ECO:0000313" key="2">
    <source>
        <dbReference type="EMBL" id="OCC16261.1"/>
    </source>
</evidence>
<dbReference type="AlphaFoldDB" id="A0A1B9F910"/>
<proteinExistence type="predicted"/>
<feature type="domain" description="IPT/TIG" evidence="1">
    <location>
        <begin position="288"/>
        <end position="358"/>
    </location>
</feature>
<protein>
    <recommendedName>
        <fullName evidence="1">IPT/TIG domain-containing protein</fullName>
    </recommendedName>
</protein>
<accession>A0A1B9F910</accession>
<dbReference type="SUPFAM" id="SSF81296">
    <property type="entry name" value="E set domains"/>
    <property type="match status" value="2"/>
</dbReference>
<dbReference type="InterPro" id="IPR002909">
    <property type="entry name" value="IPT_dom"/>
</dbReference>
<dbReference type="OrthoDB" id="9787782at2"/>
<keyword evidence="3" id="KW-1185">Reference proteome</keyword>
<evidence type="ECO:0000259" key="1">
    <source>
        <dbReference type="Pfam" id="PF01833"/>
    </source>
</evidence>
<dbReference type="STRING" id="1156395.DBT_0078"/>
<dbReference type="Proteomes" id="UP000093080">
    <property type="component" value="Unassembled WGS sequence"/>
</dbReference>
<dbReference type="InterPro" id="IPR014756">
    <property type="entry name" value="Ig_E-set"/>
</dbReference>
<evidence type="ECO:0000313" key="3">
    <source>
        <dbReference type="Proteomes" id="UP000093080"/>
    </source>
</evidence>
<dbReference type="Gene3D" id="2.60.40.10">
    <property type="entry name" value="Immunoglobulins"/>
    <property type="match status" value="2"/>
</dbReference>